<organism evidence="2 3">
    <name type="scientific">Linum trigynum</name>
    <dbReference type="NCBI Taxonomy" id="586398"/>
    <lineage>
        <taxon>Eukaryota</taxon>
        <taxon>Viridiplantae</taxon>
        <taxon>Streptophyta</taxon>
        <taxon>Embryophyta</taxon>
        <taxon>Tracheophyta</taxon>
        <taxon>Spermatophyta</taxon>
        <taxon>Magnoliopsida</taxon>
        <taxon>eudicotyledons</taxon>
        <taxon>Gunneridae</taxon>
        <taxon>Pentapetalae</taxon>
        <taxon>rosids</taxon>
        <taxon>fabids</taxon>
        <taxon>Malpighiales</taxon>
        <taxon>Linaceae</taxon>
        <taxon>Linum</taxon>
    </lineage>
</organism>
<gene>
    <name evidence="2" type="ORF">LTRI10_LOCUS11281</name>
</gene>
<feature type="region of interest" description="Disordered" evidence="1">
    <location>
        <begin position="1"/>
        <end position="26"/>
    </location>
</feature>
<sequence length="72" mass="8803">MYLRRRPRPPSRCQEPPDHGNEVRPEPWALPRRRSWDEEIRFKSRDRHVAAVWVCEGSRYSFWRQRSLGSLL</sequence>
<evidence type="ECO:0000313" key="3">
    <source>
        <dbReference type="Proteomes" id="UP001497516"/>
    </source>
</evidence>
<evidence type="ECO:0000256" key="1">
    <source>
        <dbReference type="SAM" id="MobiDB-lite"/>
    </source>
</evidence>
<dbReference type="Proteomes" id="UP001497516">
    <property type="component" value="Chromosome 2"/>
</dbReference>
<reference evidence="2 3" key="1">
    <citation type="submission" date="2024-04" db="EMBL/GenBank/DDBJ databases">
        <authorList>
            <person name="Fracassetti M."/>
        </authorList>
    </citation>
    <scope>NUCLEOTIDE SEQUENCE [LARGE SCALE GENOMIC DNA]</scope>
</reference>
<protein>
    <submittedName>
        <fullName evidence="2">Uncharacterized protein</fullName>
    </submittedName>
</protein>
<feature type="compositionally biased region" description="Basic and acidic residues" evidence="1">
    <location>
        <begin position="15"/>
        <end position="25"/>
    </location>
</feature>
<accession>A0AAV2D834</accession>
<dbReference type="EMBL" id="OZ034815">
    <property type="protein sequence ID" value="CAL1367805.1"/>
    <property type="molecule type" value="Genomic_DNA"/>
</dbReference>
<name>A0AAV2D834_9ROSI</name>
<keyword evidence="3" id="KW-1185">Reference proteome</keyword>
<proteinExistence type="predicted"/>
<evidence type="ECO:0000313" key="2">
    <source>
        <dbReference type="EMBL" id="CAL1367805.1"/>
    </source>
</evidence>
<dbReference type="AlphaFoldDB" id="A0AAV2D834"/>